<organism evidence="2 3">
    <name type="scientific">Gibberella subglutinans</name>
    <name type="common">Fusarium subglutinans</name>
    <dbReference type="NCBI Taxonomy" id="42677"/>
    <lineage>
        <taxon>Eukaryota</taxon>
        <taxon>Fungi</taxon>
        <taxon>Dikarya</taxon>
        <taxon>Ascomycota</taxon>
        <taxon>Pezizomycotina</taxon>
        <taxon>Sordariomycetes</taxon>
        <taxon>Hypocreomycetidae</taxon>
        <taxon>Hypocreales</taxon>
        <taxon>Nectriaceae</taxon>
        <taxon>Fusarium</taxon>
        <taxon>Fusarium fujikuroi species complex</taxon>
    </lineage>
</organism>
<sequence length="1087" mass="121837">MSFQPELTVDEPQPGSEKAHEALPSKPSVDSMASEKTQVEKTPASANQDVQSKPSKTQQMIAGLVKIRPQDEGLKTYYTPPQGQPPPPNPFVHNSRSSPCSIVAVHGLGVNPSDTWNHHASKRNWLSDKDMLPSELPDARIMSYCYNSQWIGDSAVKSSLEGVAAKLLRSLGHERKKCPERPVIFIGHCLGGLVMQQAYLSLHLQPEDWSNLSTDNVNGMVFLGTPHHGVADGVLSTQGQIYQSILASKLHVEPNILGSVERNSDVLKSVVHNFTRRVHNISRRPEIFCFYEQRITNVGAIVGLKAPAFLVDETSGTLSGHQKEELPLDHFSMNKFENEQDNNYQSVSREVVRMAQKSIEMGIRVSSAGAKLDRGRLIPTLPAPIATEDKFAPRGGLLDKIAQKFESSGRVALYGLAGTGKSHVAVEYAYRYRRQYPASHILWVNAGSAEQFECSYKRIAEDRRLVRDGMDMSMILETVWKFLRYESSGHWLMILDGLEDEALLQATSAQHTGRSLLGFIPDSVHSSVLITTQSKSLSLRQVGKLSDNSTEMPKLDEKDASILMIGRITKDADRNRWIQEIAKAVDNLPIGFVLLQIYQEQVRSSMKRQDVLKAVKAQAEEKRPTARAWNLLLDLMKKEHPESVDLMLMMGAIDLQSVPGTLLDRAQISKQIPILVKYGIVEPSTDKRIYHITSAIRVCVRDWLTKHPDQKIAIEELALSVMCERLTPETSEGLLSCALALLKCESHSSVMRENMVKLHRAVFEHYDRSKQFSRALAQLQKCIKILEADTTIKNRENIMSQTKKDVEHVKKALKREPQMMTQEPGARSLTTTQADVDKLSKSNDYGKDHEKTIGRVSELAGMQLAQRQKKGSSNTVDLYKRVLDWHQSKRKADHIGTARHQYNLALAYDSKGEFDKAEKLYHCALTDGLKEQTREALVLRFRILGNLVCSYGRQGRLEDTQEVLQTLLPEQMEILGWDHPDTLVTRHSAALLLQEHGSIDVAGKDLHRILDAQRSLLDPDDPALLRTACSLALNLRLQGQSVKAKKLFQETLKTQTQLLGKDHVDTVKTNLMLKELIRADAKLTDGN</sequence>
<comment type="caution">
    <text evidence="2">The sequence shown here is derived from an EMBL/GenBank/DDBJ whole genome shotgun (WGS) entry which is preliminary data.</text>
</comment>
<dbReference type="SUPFAM" id="SSF52540">
    <property type="entry name" value="P-loop containing nucleoside triphosphate hydrolases"/>
    <property type="match status" value="1"/>
</dbReference>
<proteinExistence type="predicted"/>
<dbReference type="RefSeq" id="XP_036542603.1">
    <property type="nucleotide sequence ID" value="XM_036679682.1"/>
</dbReference>
<feature type="region of interest" description="Disordered" evidence="1">
    <location>
        <begin position="1"/>
        <end position="58"/>
    </location>
</feature>
<dbReference type="SUPFAM" id="SSF53474">
    <property type="entry name" value="alpha/beta-Hydrolases"/>
    <property type="match status" value="1"/>
</dbReference>
<keyword evidence="3" id="KW-1185">Reference proteome</keyword>
<dbReference type="Pfam" id="PF13374">
    <property type="entry name" value="TPR_10"/>
    <property type="match status" value="1"/>
</dbReference>
<dbReference type="InterPro" id="IPR027417">
    <property type="entry name" value="P-loop_NTPase"/>
</dbReference>
<evidence type="ECO:0000313" key="2">
    <source>
        <dbReference type="EMBL" id="KAF5611933.1"/>
    </source>
</evidence>
<evidence type="ECO:0000256" key="1">
    <source>
        <dbReference type="SAM" id="MobiDB-lite"/>
    </source>
</evidence>
<dbReference type="InterPro" id="IPR052374">
    <property type="entry name" value="SERAC1"/>
</dbReference>
<dbReference type="AlphaFoldDB" id="A0A8H5QDB3"/>
<gene>
    <name evidence="2" type="ORF">FSUBG_1960</name>
</gene>
<dbReference type="Gene3D" id="1.25.40.10">
    <property type="entry name" value="Tetratricopeptide repeat domain"/>
    <property type="match status" value="2"/>
</dbReference>
<dbReference type="EMBL" id="JAAOAV010000016">
    <property type="protein sequence ID" value="KAF5611933.1"/>
    <property type="molecule type" value="Genomic_DNA"/>
</dbReference>
<feature type="compositionally biased region" description="Polar residues" evidence="1">
    <location>
        <begin position="44"/>
        <end position="58"/>
    </location>
</feature>
<dbReference type="PANTHER" id="PTHR48182">
    <property type="entry name" value="PROTEIN SERAC1"/>
    <property type="match status" value="1"/>
</dbReference>
<dbReference type="PANTHER" id="PTHR48182:SF3">
    <property type="entry name" value="DUF676 DOMAIN-CONTAINING PROTEIN"/>
    <property type="match status" value="1"/>
</dbReference>
<evidence type="ECO:0000313" key="3">
    <source>
        <dbReference type="Proteomes" id="UP000547976"/>
    </source>
</evidence>
<dbReference type="InterPro" id="IPR011990">
    <property type="entry name" value="TPR-like_helical_dom_sf"/>
</dbReference>
<dbReference type="Gene3D" id="3.40.50.1820">
    <property type="entry name" value="alpha/beta hydrolase"/>
    <property type="match status" value="1"/>
</dbReference>
<reference evidence="2 3" key="1">
    <citation type="submission" date="2020-05" db="EMBL/GenBank/DDBJ databases">
        <title>Identification and distribution of gene clusters putatively required for synthesis of sphingolipid metabolism inhibitors in phylogenetically diverse species of the filamentous fungus Fusarium.</title>
        <authorList>
            <person name="Kim H.-S."/>
            <person name="Busman M."/>
            <person name="Brown D.W."/>
            <person name="Divon H."/>
            <person name="Uhlig S."/>
            <person name="Proctor R.H."/>
        </authorList>
    </citation>
    <scope>NUCLEOTIDE SEQUENCE [LARGE SCALE GENOMIC DNA]</scope>
    <source>
        <strain evidence="2 3">NRRL 66333</strain>
    </source>
</reference>
<dbReference type="Proteomes" id="UP000547976">
    <property type="component" value="Unassembled WGS sequence"/>
</dbReference>
<dbReference type="GeneID" id="59314400"/>
<dbReference type="OrthoDB" id="5086500at2759"/>
<protein>
    <submittedName>
        <fullName evidence="2">Kinesin</fullName>
    </submittedName>
</protein>
<name>A0A8H5QDB3_GIBSU</name>
<dbReference type="Gene3D" id="3.40.50.300">
    <property type="entry name" value="P-loop containing nucleotide triphosphate hydrolases"/>
    <property type="match status" value="1"/>
</dbReference>
<dbReference type="SUPFAM" id="SSF48452">
    <property type="entry name" value="TPR-like"/>
    <property type="match status" value="1"/>
</dbReference>
<accession>A0A8H5QDB3</accession>
<dbReference type="InterPro" id="IPR029058">
    <property type="entry name" value="AB_hydrolase_fold"/>
</dbReference>